<evidence type="ECO:0000256" key="6">
    <source>
        <dbReference type="ARBA" id="ARBA00022849"/>
    </source>
</evidence>
<feature type="region of interest" description="Disordered" evidence="9">
    <location>
        <begin position="398"/>
        <end position="450"/>
    </location>
</feature>
<evidence type="ECO:0000313" key="11">
    <source>
        <dbReference type="EMBL" id="KAG0655825.1"/>
    </source>
</evidence>
<feature type="region of interest" description="Disordered" evidence="9">
    <location>
        <begin position="1"/>
        <end position="41"/>
    </location>
</feature>
<dbReference type="GO" id="GO:0015104">
    <property type="term" value="F:antimonite transmembrane transporter activity"/>
    <property type="evidence" value="ECO:0007669"/>
    <property type="project" value="TreeGrafter"/>
</dbReference>
<feature type="transmembrane region" description="Helical" evidence="10">
    <location>
        <begin position="232"/>
        <end position="256"/>
    </location>
</feature>
<keyword evidence="6" id="KW-0059">Arsenical resistance</keyword>
<protein>
    <recommendedName>
        <fullName evidence="13">Arsenical-resistance protein</fullName>
    </recommendedName>
</protein>
<evidence type="ECO:0000256" key="4">
    <source>
        <dbReference type="ARBA" id="ARBA00022475"/>
    </source>
</evidence>
<evidence type="ECO:0000256" key="7">
    <source>
        <dbReference type="ARBA" id="ARBA00022989"/>
    </source>
</evidence>
<dbReference type="Gene3D" id="1.20.1530.20">
    <property type="match status" value="1"/>
</dbReference>
<evidence type="ECO:0000256" key="9">
    <source>
        <dbReference type="SAM" id="MobiDB-lite"/>
    </source>
</evidence>
<dbReference type="AlphaFoldDB" id="A0A9P6VU65"/>
<feature type="transmembrane region" description="Helical" evidence="10">
    <location>
        <begin position="364"/>
        <end position="386"/>
    </location>
</feature>
<keyword evidence="7 10" id="KW-1133">Transmembrane helix</keyword>
<gene>
    <name evidence="11" type="ORF">C6P46_000677</name>
</gene>
<feature type="transmembrane region" description="Helical" evidence="10">
    <location>
        <begin position="59"/>
        <end position="78"/>
    </location>
</feature>
<dbReference type="InterPro" id="IPR004706">
    <property type="entry name" value="Arsenical-R_Acr3"/>
</dbReference>
<comment type="caution">
    <text evidence="11">The sequence shown here is derived from an EMBL/GenBank/DDBJ whole genome shotgun (WGS) entry which is preliminary data.</text>
</comment>
<keyword evidence="3" id="KW-0813">Transport</keyword>
<dbReference type="GO" id="GO:0015105">
    <property type="term" value="F:arsenite transmembrane transporter activity"/>
    <property type="evidence" value="ECO:0007669"/>
    <property type="project" value="TreeGrafter"/>
</dbReference>
<dbReference type="Pfam" id="PF01758">
    <property type="entry name" value="SBF"/>
    <property type="match status" value="1"/>
</dbReference>
<dbReference type="PANTHER" id="PTHR43057:SF1">
    <property type="entry name" value="ARSENICAL-RESISTANCE PROTEIN 3"/>
    <property type="match status" value="1"/>
</dbReference>
<dbReference type="GO" id="GO:0046685">
    <property type="term" value="P:response to arsenic-containing substance"/>
    <property type="evidence" value="ECO:0007669"/>
    <property type="project" value="UniProtKB-KW"/>
</dbReference>
<name>A0A9P6VU65_RHOMI</name>
<dbReference type="GO" id="GO:0015297">
    <property type="term" value="F:antiporter activity"/>
    <property type="evidence" value="ECO:0007669"/>
    <property type="project" value="InterPro"/>
</dbReference>
<feature type="transmembrane region" description="Helical" evidence="10">
    <location>
        <begin position="130"/>
        <end position="153"/>
    </location>
</feature>
<feature type="transmembrane region" description="Helical" evidence="10">
    <location>
        <begin position="90"/>
        <end position="109"/>
    </location>
</feature>
<evidence type="ECO:0000256" key="1">
    <source>
        <dbReference type="ARBA" id="ARBA00004651"/>
    </source>
</evidence>
<feature type="compositionally biased region" description="Polar residues" evidence="9">
    <location>
        <begin position="1"/>
        <end position="10"/>
    </location>
</feature>
<evidence type="ECO:0008006" key="13">
    <source>
        <dbReference type="Google" id="ProtNLM"/>
    </source>
</evidence>
<dbReference type="PANTHER" id="PTHR43057">
    <property type="entry name" value="ARSENITE EFFLUX TRANSPORTER"/>
    <property type="match status" value="1"/>
</dbReference>
<dbReference type="InterPro" id="IPR038770">
    <property type="entry name" value="Na+/solute_symporter_sf"/>
</dbReference>
<evidence type="ECO:0000256" key="3">
    <source>
        <dbReference type="ARBA" id="ARBA00022448"/>
    </source>
</evidence>
<dbReference type="InterPro" id="IPR002657">
    <property type="entry name" value="BilAc:Na_symport/Acr3"/>
</dbReference>
<evidence type="ECO:0000313" key="12">
    <source>
        <dbReference type="Proteomes" id="UP000777482"/>
    </source>
</evidence>
<feature type="transmembrane region" description="Helical" evidence="10">
    <location>
        <begin position="302"/>
        <end position="324"/>
    </location>
</feature>
<dbReference type="EMBL" id="PUHQ01000110">
    <property type="protein sequence ID" value="KAG0655825.1"/>
    <property type="molecule type" value="Genomic_DNA"/>
</dbReference>
<feature type="transmembrane region" description="Helical" evidence="10">
    <location>
        <begin position="268"/>
        <end position="290"/>
    </location>
</feature>
<keyword evidence="8 10" id="KW-0472">Membrane</keyword>
<dbReference type="NCBIfam" id="TIGR00832">
    <property type="entry name" value="acr3"/>
    <property type="match status" value="1"/>
</dbReference>
<dbReference type="OrthoDB" id="187348at2759"/>
<comment type="subcellular location">
    <subcellularLocation>
        <location evidence="1">Cell membrane</location>
        <topology evidence="1">Multi-pass membrane protein</topology>
    </subcellularLocation>
</comment>
<proteinExistence type="inferred from homology"/>
<evidence type="ECO:0000256" key="2">
    <source>
        <dbReference type="ARBA" id="ARBA00010110"/>
    </source>
</evidence>
<evidence type="ECO:0000256" key="10">
    <source>
        <dbReference type="SAM" id="Phobius"/>
    </source>
</evidence>
<feature type="transmembrane region" description="Helical" evidence="10">
    <location>
        <begin position="190"/>
        <end position="212"/>
    </location>
</feature>
<reference evidence="11 12" key="1">
    <citation type="submission" date="2020-11" db="EMBL/GenBank/DDBJ databases">
        <title>Kefir isolates.</title>
        <authorList>
            <person name="Marcisauskas S."/>
            <person name="Kim Y."/>
            <person name="Blasche S."/>
        </authorList>
    </citation>
    <scope>NUCLEOTIDE SEQUENCE [LARGE SCALE GENOMIC DNA]</scope>
    <source>
        <strain evidence="11 12">KR</strain>
    </source>
</reference>
<organism evidence="11 12">
    <name type="scientific">Rhodotorula mucilaginosa</name>
    <name type="common">Yeast</name>
    <name type="synonym">Rhodotorula rubra</name>
    <dbReference type="NCBI Taxonomy" id="5537"/>
    <lineage>
        <taxon>Eukaryota</taxon>
        <taxon>Fungi</taxon>
        <taxon>Dikarya</taxon>
        <taxon>Basidiomycota</taxon>
        <taxon>Pucciniomycotina</taxon>
        <taxon>Microbotryomycetes</taxon>
        <taxon>Sporidiobolales</taxon>
        <taxon>Sporidiobolaceae</taxon>
        <taxon>Rhodotorula</taxon>
    </lineage>
</organism>
<keyword evidence="5 10" id="KW-0812">Transmembrane</keyword>
<evidence type="ECO:0000256" key="8">
    <source>
        <dbReference type="ARBA" id="ARBA00023136"/>
    </source>
</evidence>
<keyword evidence="4" id="KW-1003">Cell membrane</keyword>
<dbReference type="GO" id="GO:0005886">
    <property type="term" value="C:plasma membrane"/>
    <property type="evidence" value="ECO:0007669"/>
    <property type="project" value="UniProtKB-SubCell"/>
</dbReference>
<accession>A0A9P6VU65</accession>
<sequence>MDQIQATTTVHPAPLQNPPPPASDSAPSQVSKELQDGHDEPEVVTDKPAVKRLAWLDKLLAVWIFLAMAVGIILGEFVPSTSVVLEKVKFVDVSLPLAIALIVMMWPILCRVSPTALVPLLRKRQLWQHLAFSVVINWILSPLLMLGLAWAFLPDRPELREGLVVVGVARCIAMVLVWTDIADGDVDYCAVLVAVNSILQMVLFSPVALLFINVFKAGGSNADSNVKISYSLVSKSVAAFLGIPFGAAMVTRGFFIVIRAQTFFERKFLPAIAPLSLIALLFTTLIIFAAQGHQVVQSITDVLRVAAPLLVYFLVMFFGVLFICRHFGVGYPRTATQAFTAASNNFELSISVAIATWGADSPQALASTVGPLVEVPVLLTLAYALVWYRRRSHWDLAPPPRSDSEAPEPGHPLADRSPVPSIDKTPSYAGSRETIALEQEPASVKSLKAT</sequence>
<comment type="similarity">
    <text evidence="2">Belongs to the arsenical resistance-3 (ACR3) (TC 2.A.59) family.</text>
</comment>
<dbReference type="FunFam" id="1.20.1530.20:FF:000009">
    <property type="entry name" value="Arsenite transporter, ACR3 family"/>
    <property type="match status" value="1"/>
</dbReference>
<keyword evidence="12" id="KW-1185">Reference proteome</keyword>
<evidence type="ECO:0000256" key="5">
    <source>
        <dbReference type="ARBA" id="ARBA00022692"/>
    </source>
</evidence>
<dbReference type="Proteomes" id="UP000777482">
    <property type="component" value="Unassembled WGS sequence"/>
</dbReference>